<dbReference type="Proteomes" id="UP001449178">
    <property type="component" value="Chromosome"/>
</dbReference>
<sequence length="270" mass="30007">MGLRFRKRIKLAKGLYINIGSKGISSISAGIPGATINTKGHTRLSLPGTGLYYQTNLLSHASKSTRQIRAATNGKSSNSYRLNINTLPIDFNSLEEIASYLMQNHYHGDIPPLKLSGLRITIYIIIALFLSVLASTNNIITPGMALIGAIILLTLYHQLWAKPQHLKKVTERIKTDALQCHADINDELEALYAQYPSVDTVAKILFKHLWIGETKAQLIASLGEPDKENTTVKATKTIENLYFNPLNGRSYEVKVTLENGLVSTWRVNNY</sequence>
<evidence type="ECO:0000313" key="3">
    <source>
        <dbReference type="EMBL" id="WZW87246.1"/>
    </source>
</evidence>
<keyword evidence="4" id="KW-1185">Reference proteome</keyword>
<organism evidence="3 4">
    <name type="scientific">Ignatzschineria larvae DSM 13226</name>
    <dbReference type="NCBI Taxonomy" id="1111732"/>
    <lineage>
        <taxon>Bacteria</taxon>
        <taxon>Pseudomonadati</taxon>
        <taxon>Pseudomonadota</taxon>
        <taxon>Gammaproteobacteria</taxon>
        <taxon>Cardiobacteriales</taxon>
        <taxon>Ignatzschineriaceae</taxon>
        <taxon>Ignatzschineria</taxon>
    </lineage>
</organism>
<dbReference type="RefSeq" id="WP_051396292.1">
    <property type="nucleotide sequence ID" value="NZ_AZOD01000034.1"/>
</dbReference>
<gene>
    <name evidence="3" type="ORF">WMO13_07640</name>
</gene>
<feature type="transmembrane region" description="Helical" evidence="1">
    <location>
        <begin position="139"/>
        <end position="159"/>
    </location>
</feature>
<feature type="transmembrane region" description="Helical" evidence="1">
    <location>
        <begin position="116"/>
        <end position="133"/>
    </location>
</feature>
<name>A0ABZ3BYD5_9GAMM</name>
<accession>A0ABZ3BYD5</accession>
<keyword evidence="1" id="KW-0812">Transmembrane</keyword>
<protein>
    <submittedName>
        <fullName evidence="3">DUF4236 domain-containing protein</fullName>
    </submittedName>
</protein>
<keyword evidence="1" id="KW-1133">Transmembrane helix</keyword>
<keyword evidence="1" id="KW-0472">Membrane</keyword>
<dbReference type="Pfam" id="PF14020">
    <property type="entry name" value="DUF4236"/>
    <property type="match status" value="1"/>
</dbReference>
<reference evidence="3 4" key="1">
    <citation type="submission" date="2024-03" db="EMBL/GenBank/DDBJ databases">
        <title>Complete Genome Sequence and Annotation of Ignatzschineria larvae DSM 13226.</title>
        <authorList>
            <person name="Cantrell E."/>
            <person name="Burcham Z.M."/>
        </authorList>
    </citation>
    <scope>NUCLEOTIDE SEQUENCE [LARGE SCALE GENOMIC DNA]</scope>
    <source>
        <strain evidence="3 4">DSM 13226</strain>
    </source>
</reference>
<evidence type="ECO:0000313" key="4">
    <source>
        <dbReference type="Proteomes" id="UP001449178"/>
    </source>
</evidence>
<evidence type="ECO:0000256" key="1">
    <source>
        <dbReference type="SAM" id="Phobius"/>
    </source>
</evidence>
<dbReference type="EMBL" id="CP150637">
    <property type="protein sequence ID" value="WZW87246.1"/>
    <property type="molecule type" value="Genomic_DNA"/>
</dbReference>
<evidence type="ECO:0000259" key="2">
    <source>
        <dbReference type="Pfam" id="PF14020"/>
    </source>
</evidence>
<feature type="domain" description="DUF4236" evidence="2">
    <location>
        <begin position="3"/>
        <end position="53"/>
    </location>
</feature>
<proteinExistence type="predicted"/>
<dbReference type="InterPro" id="IPR025330">
    <property type="entry name" value="DUF4236"/>
</dbReference>